<dbReference type="OrthoDB" id="6270329at2759"/>
<evidence type="ECO:0000256" key="5">
    <source>
        <dbReference type="ARBA" id="ARBA00023163"/>
    </source>
</evidence>
<accession>A0A834U119</accession>
<evidence type="ECO:0000256" key="3">
    <source>
        <dbReference type="ARBA" id="ARBA00023054"/>
    </source>
</evidence>
<feature type="region of interest" description="Disordered" evidence="7">
    <location>
        <begin position="80"/>
        <end position="108"/>
    </location>
</feature>
<dbReference type="Pfam" id="PF02042">
    <property type="entry name" value="RWP-RK"/>
    <property type="match status" value="1"/>
</dbReference>
<keyword evidence="3" id="KW-0175">Coiled coil</keyword>
<evidence type="ECO:0000313" key="9">
    <source>
        <dbReference type="EMBL" id="KAF7830431.1"/>
    </source>
</evidence>
<evidence type="ECO:0000313" key="10">
    <source>
        <dbReference type="Proteomes" id="UP000634136"/>
    </source>
</evidence>
<dbReference type="GO" id="GO:0003700">
    <property type="term" value="F:DNA-binding transcription factor activity"/>
    <property type="evidence" value="ECO:0007669"/>
    <property type="project" value="InterPro"/>
</dbReference>
<comment type="caution">
    <text evidence="9">The sequence shown here is derived from an EMBL/GenBank/DDBJ whole genome shotgun (WGS) entry which is preliminary data.</text>
</comment>
<feature type="compositionally biased region" description="Polar residues" evidence="7">
    <location>
        <begin position="88"/>
        <end position="108"/>
    </location>
</feature>
<dbReference type="GO" id="GO:0003677">
    <property type="term" value="F:DNA binding"/>
    <property type="evidence" value="ECO:0007669"/>
    <property type="project" value="UniProtKB-KW"/>
</dbReference>
<sequence length="368" mass="41250">MADPQSIVPYHDPYDIPLPQNILNFGNEHNPTLADLSNDPYTSSIPPPNHPIFMQGSGTDNAPYSSPMIQDAAVHNFLHQGANFEPGPSSSQSQFHGESHPGQQHMGSQNFTESVQLSYWPEPPVPFICSCCQVLREIVHTNGIVFTKLEIHGRLGMICHAIQQKNINAASSGDNQIQMFDFCSRSIVEVKTFLMQYCLEQNAAGYFVLQDPFSPFYEALCIGMDWTEDIKDELVDMNLDNSGGISDEAEDMDRTLRTCLALQRERAGKMKLSDFSDYFHLPIEDAAKEVNLCPTVVKKICRKEGLARWPHRKIKSIVKKINILRGTLNSDDARSRAQTEAEINRLVQEMIQHCGGIAPTSLNFDTYS</sequence>
<evidence type="ECO:0000259" key="8">
    <source>
        <dbReference type="PROSITE" id="PS51519"/>
    </source>
</evidence>
<comment type="function">
    <text evidence="1">Putative transcription factor.</text>
</comment>
<dbReference type="PANTHER" id="PTHR46373">
    <property type="entry name" value="PROTEIN RKD4"/>
    <property type="match status" value="1"/>
</dbReference>
<evidence type="ECO:0000256" key="4">
    <source>
        <dbReference type="ARBA" id="ARBA00023125"/>
    </source>
</evidence>
<keyword evidence="6" id="KW-0539">Nucleus</keyword>
<organism evidence="9 10">
    <name type="scientific">Senna tora</name>
    <dbReference type="NCBI Taxonomy" id="362788"/>
    <lineage>
        <taxon>Eukaryota</taxon>
        <taxon>Viridiplantae</taxon>
        <taxon>Streptophyta</taxon>
        <taxon>Embryophyta</taxon>
        <taxon>Tracheophyta</taxon>
        <taxon>Spermatophyta</taxon>
        <taxon>Magnoliopsida</taxon>
        <taxon>eudicotyledons</taxon>
        <taxon>Gunneridae</taxon>
        <taxon>Pentapetalae</taxon>
        <taxon>rosids</taxon>
        <taxon>fabids</taxon>
        <taxon>Fabales</taxon>
        <taxon>Fabaceae</taxon>
        <taxon>Caesalpinioideae</taxon>
        <taxon>Cassia clade</taxon>
        <taxon>Senna</taxon>
    </lineage>
</organism>
<protein>
    <submittedName>
        <fullName evidence="9">RKD-RWP domain containing protein</fullName>
    </submittedName>
</protein>
<dbReference type="PROSITE" id="PS51519">
    <property type="entry name" value="RWP_RK"/>
    <property type="match status" value="1"/>
</dbReference>
<dbReference type="PANTHER" id="PTHR46373:SF5">
    <property type="entry name" value="RWP-RK DOMAIN PROTEIN"/>
    <property type="match status" value="1"/>
</dbReference>
<evidence type="ECO:0000256" key="2">
    <source>
        <dbReference type="ARBA" id="ARBA00023015"/>
    </source>
</evidence>
<dbReference type="Proteomes" id="UP000634136">
    <property type="component" value="Unassembled WGS sequence"/>
</dbReference>
<dbReference type="EMBL" id="JAAIUW010000005">
    <property type="protein sequence ID" value="KAF7830431.1"/>
    <property type="molecule type" value="Genomic_DNA"/>
</dbReference>
<evidence type="ECO:0000256" key="1">
    <source>
        <dbReference type="ARBA" id="ARBA00004049"/>
    </source>
</evidence>
<gene>
    <name evidence="9" type="ORF">G2W53_012764</name>
</gene>
<keyword evidence="2" id="KW-0805">Transcription regulation</keyword>
<evidence type="ECO:0000256" key="7">
    <source>
        <dbReference type="SAM" id="MobiDB-lite"/>
    </source>
</evidence>
<name>A0A834U119_9FABA</name>
<keyword evidence="5" id="KW-0804">Transcription</keyword>
<dbReference type="InterPro" id="IPR003035">
    <property type="entry name" value="RWP-RK_dom"/>
</dbReference>
<keyword evidence="4" id="KW-0238">DNA-binding</keyword>
<keyword evidence="10" id="KW-1185">Reference proteome</keyword>
<evidence type="ECO:0000256" key="6">
    <source>
        <dbReference type="ARBA" id="ARBA00023242"/>
    </source>
</evidence>
<feature type="domain" description="RWP-RK" evidence="8">
    <location>
        <begin position="257"/>
        <end position="337"/>
    </location>
</feature>
<reference evidence="9" key="1">
    <citation type="submission" date="2020-09" db="EMBL/GenBank/DDBJ databases">
        <title>Genome-Enabled Discovery of Anthraquinone Biosynthesis in Senna tora.</title>
        <authorList>
            <person name="Kang S.-H."/>
            <person name="Pandey R.P."/>
            <person name="Lee C.-M."/>
            <person name="Sim J.-S."/>
            <person name="Jeong J.-T."/>
            <person name="Choi B.-S."/>
            <person name="Jung M."/>
            <person name="Ginzburg D."/>
            <person name="Zhao K."/>
            <person name="Won S.Y."/>
            <person name="Oh T.-J."/>
            <person name="Yu Y."/>
            <person name="Kim N.-H."/>
            <person name="Lee O.R."/>
            <person name="Lee T.-H."/>
            <person name="Bashyal P."/>
            <person name="Kim T.-S."/>
            <person name="Lee W.-H."/>
            <person name="Kawkins C."/>
            <person name="Kim C.-K."/>
            <person name="Kim J.S."/>
            <person name="Ahn B.O."/>
            <person name="Rhee S.Y."/>
            <person name="Sohng J.K."/>
        </authorList>
    </citation>
    <scope>NUCLEOTIDE SEQUENCE</scope>
    <source>
        <tissue evidence="9">Leaf</tissue>
    </source>
</reference>
<dbReference type="InterPro" id="IPR044607">
    <property type="entry name" value="RKD-like"/>
</dbReference>
<dbReference type="AlphaFoldDB" id="A0A834U119"/>
<proteinExistence type="predicted"/>